<feature type="compositionally biased region" description="Pro residues" evidence="1">
    <location>
        <begin position="101"/>
        <end position="110"/>
    </location>
</feature>
<evidence type="ECO:0000256" key="1">
    <source>
        <dbReference type="SAM" id="MobiDB-lite"/>
    </source>
</evidence>
<dbReference type="VEuPathDB" id="FungiDB:MPH_11854"/>
<name>K2RD44_MACPH</name>
<accession>K2RD44</accession>
<dbReference type="HOGENOM" id="CLU_1057963_0_0_1"/>
<dbReference type="AlphaFoldDB" id="K2RD44"/>
<evidence type="ECO:0000313" key="3">
    <source>
        <dbReference type="Proteomes" id="UP000007129"/>
    </source>
</evidence>
<proteinExistence type="predicted"/>
<feature type="region of interest" description="Disordered" evidence="1">
    <location>
        <begin position="77"/>
        <end position="116"/>
    </location>
</feature>
<dbReference type="InParanoid" id="K2RD44"/>
<gene>
    <name evidence="2" type="ORF">MPH_11854</name>
</gene>
<sequence length="263" mass="28433">MALFLCNLPAHPQIPITPIRNCIVDDGYRTRRSRPGCANQSASEPTARPLLTCGDVCRRSERLRVALLSPVRLAVGPRRPAGADTAEGHHDSDTALSPTWLPSPKPPPLHPGSSRNTALTAVGSRYCAASSKKSDAANLILRSALRVSEGPAAWALRVPALVSCAAWNLLHGATHEHRQRLRIKAGTESIMAAATALQPWNVPFSAVRKHAPLAQEWLLRRSRLAQFAPGPFFCHCPRHLLVLDYCQSCLAQIGFTEGCGVVS</sequence>
<reference evidence="2 3" key="1">
    <citation type="journal article" date="2012" name="BMC Genomics">
        <title>Tools to kill: Genome of one of the most destructive plant pathogenic fungi Macrophomina phaseolina.</title>
        <authorList>
            <person name="Islam M.S."/>
            <person name="Haque M.S."/>
            <person name="Islam M.M."/>
            <person name="Emdad E.M."/>
            <person name="Halim A."/>
            <person name="Hossen Q.M.M."/>
            <person name="Hossain M.Z."/>
            <person name="Ahmed B."/>
            <person name="Rahim S."/>
            <person name="Rahman M.S."/>
            <person name="Alam M.M."/>
            <person name="Hou S."/>
            <person name="Wan X."/>
            <person name="Saito J.A."/>
            <person name="Alam M."/>
        </authorList>
    </citation>
    <scope>NUCLEOTIDE SEQUENCE [LARGE SCALE GENOMIC DNA]</scope>
    <source>
        <strain evidence="2 3">MS6</strain>
    </source>
</reference>
<organism evidence="2 3">
    <name type="scientific">Macrophomina phaseolina (strain MS6)</name>
    <name type="common">Charcoal rot fungus</name>
    <dbReference type="NCBI Taxonomy" id="1126212"/>
    <lineage>
        <taxon>Eukaryota</taxon>
        <taxon>Fungi</taxon>
        <taxon>Dikarya</taxon>
        <taxon>Ascomycota</taxon>
        <taxon>Pezizomycotina</taxon>
        <taxon>Dothideomycetes</taxon>
        <taxon>Dothideomycetes incertae sedis</taxon>
        <taxon>Botryosphaeriales</taxon>
        <taxon>Botryosphaeriaceae</taxon>
        <taxon>Macrophomina</taxon>
    </lineage>
</organism>
<evidence type="ECO:0000313" key="2">
    <source>
        <dbReference type="EMBL" id="EKG10852.1"/>
    </source>
</evidence>
<dbReference type="Proteomes" id="UP000007129">
    <property type="component" value="Unassembled WGS sequence"/>
</dbReference>
<comment type="caution">
    <text evidence="2">The sequence shown here is derived from an EMBL/GenBank/DDBJ whole genome shotgun (WGS) entry which is preliminary data.</text>
</comment>
<dbReference type="EMBL" id="AHHD01000500">
    <property type="protein sequence ID" value="EKG10852.1"/>
    <property type="molecule type" value="Genomic_DNA"/>
</dbReference>
<protein>
    <submittedName>
        <fullName evidence="2">Uncharacterized protein</fullName>
    </submittedName>
</protein>